<dbReference type="Pfam" id="PF02416">
    <property type="entry name" value="TatA_B_E"/>
    <property type="match status" value="1"/>
</dbReference>
<dbReference type="STRING" id="1299998.AUL39_06390"/>
<evidence type="ECO:0000313" key="12">
    <source>
        <dbReference type="Proteomes" id="UP000054078"/>
    </source>
</evidence>
<sequence>MVLGMGVPELLVILLVALIIFGPKNLPKLGSAIGKTVKNVREGMEEGSDDKDVAKVEKSSSSENLEEVVADPDDADVEVSASAK</sequence>
<dbReference type="GO" id="GO:0043953">
    <property type="term" value="P:protein transport by the Tat complex"/>
    <property type="evidence" value="ECO:0007669"/>
    <property type="project" value="UniProtKB-UniRule"/>
</dbReference>
<protein>
    <recommendedName>
        <fullName evidence="9">Sec-independent protein translocase protein TatA</fullName>
    </recommendedName>
</protein>
<evidence type="ECO:0000256" key="7">
    <source>
        <dbReference type="ARBA" id="ARBA00023010"/>
    </source>
</evidence>
<dbReference type="InterPro" id="IPR003369">
    <property type="entry name" value="TatA/B/E"/>
</dbReference>
<accession>A0A117J4L9</accession>
<dbReference type="InterPro" id="IPR006312">
    <property type="entry name" value="TatA/E"/>
</dbReference>
<comment type="subunit">
    <text evidence="9">The Tat system comprises two distinct complexes: a TatABC complex, containing multiple copies of TatA, TatB and TatC subunits, and a separate TatA complex, containing only TatA subunits. Substrates initially bind to the TatABC complex, which probably triggers association of the separate TatA complex to form the active translocon.</text>
</comment>
<evidence type="ECO:0000256" key="1">
    <source>
        <dbReference type="ARBA" id="ARBA00004162"/>
    </source>
</evidence>
<reference evidence="11 12" key="1">
    <citation type="submission" date="2015-12" db="EMBL/GenBank/DDBJ databases">
        <title>Draft Genome Sequence of Olsenella scatoligenes SK9K4T; a Producer of 3-Methylindole- (skatole) and 4-Methylphenol- (p-cresol) Isolated from Pig Feces.</title>
        <authorList>
            <person name="Li X."/>
            <person name="Borg B."/>
            <person name="Canibe N."/>
        </authorList>
    </citation>
    <scope>NUCLEOTIDE SEQUENCE [LARGE SCALE GENOMIC DNA]</scope>
    <source>
        <strain evidence="11 12">SK9K4</strain>
    </source>
</reference>
<gene>
    <name evidence="9" type="primary">tatA</name>
    <name evidence="11" type="ORF">AUL39_06390</name>
</gene>
<comment type="caution">
    <text evidence="11">The sequence shown here is derived from an EMBL/GenBank/DDBJ whole genome shotgun (WGS) entry which is preliminary data.</text>
</comment>
<dbReference type="AlphaFoldDB" id="A0A117J4L9"/>
<evidence type="ECO:0000256" key="5">
    <source>
        <dbReference type="ARBA" id="ARBA00022927"/>
    </source>
</evidence>
<keyword evidence="7 9" id="KW-0811">Translocation</keyword>
<evidence type="ECO:0000256" key="6">
    <source>
        <dbReference type="ARBA" id="ARBA00022989"/>
    </source>
</evidence>
<dbReference type="NCBIfam" id="TIGR01411">
    <property type="entry name" value="tatAE"/>
    <property type="match status" value="1"/>
</dbReference>
<dbReference type="PANTHER" id="PTHR42982">
    <property type="entry name" value="SEC-INDEPENDENT PROTEIN TRANSLOCASE PROTEIN TATA"/>
    <property type="match status" value="1"/>
</dbReference>
<keyword evidence="12" id="KW-1185">Reference proteome</keyword>
<evidence type="ECO:0000256" key="10">
    <source>
        <dbReference type="SAM" id="MobiDB-lite"/>
    </source>
</evidence>
<dbReference type="PRINTS" id="PR01506">
    <property type="entry name" value="TATBPROTEIN"/>
</dbReference>
<dbReference type="OrthoDB" id="9800908at2"/>
<dbReference type="EMBL" id="LOJF01000009">
    <property type="protein sequence ID" value="KUH58603.1"/>
    <property type="molecule type" value="Genomic_DNA"/>
</dbReference>
<dbReference type="Proteomes" id="UP000054078">
    <property type="component" value="Unassembled WGS sequence"/>
</dbReference>
<evidence type="ECO:0000256" key="4">
    <source>
        <dbReference type="ARBA" id="ARBA00022692"/>
    </source>
</evidence>
<keyword evidence="6 9" id="KW-1133">Transmembrane helix</keyword>
<comment type="subcellular location">
    <subcellularLocation>
        <location evidence="1 9">Cell membrane</location>
        <topology evidence="1 9">Single-pass membrane protein</topology>
    </subcellularLocation>
</comment>
<dbReference type="GO" id="GO:0008320">
    <property type="term" value="F:protein transmembrane transporter activity"/>
    <property type="evidence" value="ECO:0007669"/>
    <property type="project" value="UniProtKB-UniRule"/>
</dbReference>
<comment type="function">
    <text evidence="9">Part of the twin-arginine translocation (Tat) system that transports large folded proteins containing a characteristic twin-arginine motif in their signal peptide across membranes. TatA could form the protein-conducting channel of the Tat system.</text>
</comment>
<dbReference type="GO" id="GO:0033281">
    <property type="term" value="C:TAT protein transport complex"/>
    <property type="evidence" value="ECO:0007669"/>
    <property type="project" value="UniProtKB-UniRule"/>
</dbReference>
<dbReference type="Gene3D" id="1.20.5.3310">
    <property type="match status" value="1"/>
</dbReference>
<name>A0A117J4L9_TRASO</name>
<dbReference type="HAMAP" id="MF_00236">
    <property type="entry name" value="TatA_E"/>
    <property type="match status" value="1"/>
</dbReference>
<evidence type="ECO:0000256" key="2">
    <source>
        <dbReference type="ARBA" id="ARBA00022448"/>
    </source>
</evidence>
<evidence type="ECO:0000256" key="8">
    <source>
        <dbReference type="ARBA" id="ARBA00023136"/>
    </source>
</evidence>
<dbReference type="RefSeq" id="WP_059054752.1">
    <property type="nucleotide sequence ID" value="NZ_LOJF01000009.1"/>
</dbReference>
<keyword evidence="8 9" id="KW-0472">Membrane</keyword>
<proteinExistence type="inferred from homology"/>
<evidence type="ECO:0000256" key="3">
    <source>
        <dbReference type="ARBA" id="ARBA00022475"/>
    </source>
</evidence>
<evidence type="ECO:0000313" key="11">
    <source>
        <dbReference type="EMBL" id="KUH58603.1"/>
    </source>
</evidence>
<comment type="similarity">
    <text evidence="9">Belongs to the TatA/E family.</text>
</comment>
<feature type="region of interest" description="Disordered" evidence="10">
    <location>
        <begin position="43"/>
        <end position="84"/>
    </location>
</feature>
<evidence type="ECO:0000256" key="9">
    <source>
        <dbReference type="HAMAP-Rule" id="MF_00236"/>
    </source>
</evidence>
<feature type="compositionally biased region" description="Acidic residues" evidence="10">
    <location>
        <begin position="64"/>
        <end position="77"/>
    </location>
</feature>
<keyword evidence="4 9" id="KW-0812">Transmembrane</keyword>
<dbReference type="PANTHER" id="PTHR42982:SF1">
    <property type="entry name" value="SEC-INDEPENDENT PROTEIN TRANSLOCASE PROTEIN TATA"/>
    <property type="match status" value="1"/>
</dbReference>
<feature type="compositionally biased region" description="Basic and acidic residues" evidence="10">
    <location>
        <begin position="43"/>
        <end position="60"/>
    </location>
</feature>
<organism evidence="11 12">
    <name type="scientific">Tractidigestivibacter scatoligenes</name>
    <name type="common">Olsenella scatoligenes</name>
    <dbReference type="NCBI Taxonomy" id="1299998"/>
    <lineage>
        <taxon>Bacteria</taxon>
        <taxon>Bacillati</taxon>
        <taxon>Actinomycetota</taxon>
        <taxon>Coriobacteriia</taxon>
        <taxon>Coriobacteriales</taxon>
        <taxon>Atopobiaceae</taxon>
        <taxon>Tractidigestivibacter</taxon>
    </lineage>
</organism>
<keyword evidence="3 9" id="KW-1003">Cell membrane</keyword>
<keyword evidence="5 9" id="KW-0653">Protein transport</keyword>
<keyword evidence="2 9" id="KW-0813">Transport</keyword>